<keyword evidence="2" id="KW-0106">Calcium</keyword>
<comment type="caution">
    <text evidence="3">The sequence shown here is derived from an EMBL/GenBank/DDBJ whole genome shotgun (WGS) entry which is preliminary data.</text>
</comment>
<comment type="cofactor">
    <cofactor evidence="2">
        <name>Ca(2+)</name>
        <dbReference type="ChEBI" id="CHEBI:29108"/>
    </cofactor>
</comment>
<reference evidence="3 4" key="1">
    <citation type="journal article" date="2018" name="Gigascience">
        <title>Genomes of trombidid mites reveal novel predicted allergens and laterally-transferred genes associated with secondary metabolism.</title>
        <authorList>
            <person name="Dong X."/>
            <person name="Chaisiri K."/>
            <person name="Xia D."/>
            <person name="Armstrong S.D."/>
            <person name="Fang Y."/>
            <person name="Donnelly M.J."/>
            <person name="Kadowaki T."/>
            <person name="McGarry J.W."/>
            <person name="Darby A.C."/>
            <person name="Makepeace B.L."/>
        </authorList>
    </citation>
    <scope>NUCLEOTIDE SEQUENCE [LARGE SCALE GENOMIC DNA]</scope>
    <source>
        <strain evidence="3">UoL-UT</strain>
    </source>
</reference>
<dbReference type="Proteomes" id="UP000288716">
    <property type="component" value="Unassembled WGS sequence"/>
</dbReference>
<comment type="similarity">
    <text evidence="1 2">Belongs to the phospholipid scramblase family.</text>
</comment>
<dbReference type="OrthoDB" id="191150at2759"/>
<dbReference type="GO" id="GO:0017128">
    <property type="term" value="F:phospholipid scramblase activity"/>
    <property type="evidence" value="ECO:0007669"/>
    <property type="project" value="InterPro"/>
</dbReference>
<dbReference type="PANTHER" id="PTHR23248:SF9">
    <property type="entry name" value="PHOSPHOLIPID SCRAMBLASE"/>
    <property type="match status" value="1"/>
</dbReference>
<organism evidence="3 4">
    <name type="scientific">Leptotrombidium deliense</name>
    <dbReference type="NCBI Taxonomy" id="299467"/>
    <lineage>
        <taxon>Eukaryota</taxon>
        <taxon>Metazoa</taxon>
        <taxon>Ecdysozoa</taxon>
        <taxon>Arthropoda</taxon>
        <taxon>Chelicerata</taxon>
        <taxon>Arachnida</taxon>
        <taxon>Acari</taxon>
        <taxon>Acariformes</taxon>
        <taxon>Trombidiformes</taxon>
        <taxon>Prostigmata</taxon>
        <taxon>Anystina</taxon>
        <taxon>Parasitengona</taxon>
        <taxon>Trombiculoidea</taxon>
        <taxon>Trombiculidae</taxon>
        <taxon>Leptotrombidium</taxon>
    </lineage>
</organism>
<evidence type="ECO:0000313" key="3">
    <source>
        <dbReference type="EMBL" id="RWS31685.1"/>
    </source>
</evidence>
<name>A0A443SVY9_9ACAR</name>
<dbReference type="InterPro" id="IPR025659">
    <property type="entry name" value="Tubby-like_C"/>
</dbReference>
<dbReference type="GO" id="GO:0005886">
    <property type="term" value="C:plasma membrane"/>
    <property type="evidence" value="ECO:0007669"/>
    <property type="project" value="TreeGrafter"/>
</dbReference>
<evidence type="ECO:0000313" key="4">
    <source>
        <dbReference type="Proteomes" id="UP000288716"/>
    </source>
</evidence>
<keyword evidence="2" id="KW-0449">Lipoprotein</keyword>
<proteinExistence type="inferred from homology"/>
<protein>
    <recommendedName>
        <fullName evidence="2">Phospholipid scramblase</fullName>
    </recommendedName>
</protein>
<dbReference type="EMBL" id="NCKV01000088">
    <property type="protein sequence ID" value="RWS31685.1"/>
    <property type="molecule type" value="Genomic_DNA"/>
</dbReference>
<comment type="function">
    <text evidence="2">May mediate accelerated ATP-independent bidirectional transbilayer migration of phospholipids upon binding calcium ions that results in a loss of phospholipid asymmetry in the plasma membrane.</text>
</comment>
<keyword evidence="4" id="KW-1185">Reference proteome</keyword>
<dbReference type="InterPro" id="IPR005552">
    <property type="entry name" value="Scramblase"/>
</dbReference>
<gene>
    <name evidence="3" type="ORF">B4U80_08197</name>
</gene>
<evidence type="ECO:0000256" key="2">
    <source>
        <dbReference type="RuleBase" id="RU363116"/>
    </source>
</evidence>
<sequence>MSDAPPPYSYSYGYGPQTGPVYSQPQPGYPMPNANTNAYSHGNNMYSNATPQPMVAPQTYVPPGLQYLMSVDQLLIHQKMEMLEAISGWETQNRYTVKNTLGQKVYFAGEESDFCGRTCCGPNREFSMKIVDNNYHDVATIYRPMACLCESGPTEVSSPPGNIIGFITQEINIAPRFKVKNPQMEPVLRIEGPLITTSLGGDVNFNILTADGSREIGKIKKQWGGIAREMFTDADNFSVSFPMDLDVNFKCILMAAVFLIDFRCFESNN</sequence>
<accession>A0A443SVY9</accession>
<evidence type="ECO:0000256" key="1">
    <source>
        <dbReference type="ARBA" id="ARBA00005350"/>
    </source>
</evidence>
<dbReference type="SUPFAM" id="SSF54518">
    <property type="entry name" value="Tubby C-terminal domain-like"/>
    <property type="match status" value="1"/>
</dbReference>
<keyword evidence="2" id="KW-0564">Palmitate</keyword>
<dbReference type="VEuPathDB" id="VectorBase:LDEU000354"/>
<dbReference type="PANTHER" id="PTHR23248">
    <property type="entry name" value="PHOSPHOLIPID SCRAMBLASE-RELATED"/>
    <property type="match status" value="1"/>
</dbReference>
<dbReference type="Pfam" id="PF03803">
    <property type="entry name" value="Scramblase"/>
    <property type="match status" value="1"/>
</dbReference>
<dbReference type="AlphaFoldDB" id="A0A443SVY9"/>